<reference evidence="8 9" key="1">
    <citation type="submission" date="2020-08" db="EMBL/GenBank/DDBJ databases">
        <title>Genome public.</title>
        <authorList>
            <person name="Liu C."/>
            <person name="Sun Q."/>
        </authorList>
    </citation>
    <scope>NUCLEOTIDE SEQUENCE [LARGE SCALE GENOMIC DNA]</scope>
    <source>
        <strain evidence="8 9">NSJ-9</strain>
    </source>
</reference>
<evidence type="ECO:0000256" key="1">
    <source>
        <dbReference type="ARBA" id="ARBA00001445"/>
    </source>
</evidence>
<dbReference type="Gene3D" id="1.50.10.10">
    <property type="match status" value="1"/>
</dbReference>
<dbReference type="Pfam" id="PF08531">
    <property type="entry name" value="Bac_rhamnosid_N"/>
    <property type="match status" value="1"/>
</dbReference>
<feature type="domain" description="Alpha-L-rhamnosidase C-terminal" evidence="7">
    <location>
        <begin position="796"/>
        <end position="858"/>
    </location>
</feature>
<dbReference type="GO" id="GO:0016787">
    <property type="term" value="F:hydrolase activity"/>
    <property type="evidence" value="ECO:0007669"/>
    <property type="project" value="UniProtKB-KW"/>
</dbReference>
<dbReference type="EC" id="3.2.1.40" evidence="2"/>
<dbReference type="InterPro" id="IPR035398">
    <property type="entry name" value="Bac_rhamnosid_C"/>
</dbReference>
<feature type="domain" description="Alpha-L-rhamnosidase six-hairpin glycosidase" evidence="6">
    <location>
        <begin position="438"/>
        <end position="785"/>
    </location>
</feature>
<dbReference type="Pfam" id="PF05592">
    <property type="entry name" value="Bac_rhamnosid"/>
    <property type="match status" value="1"/>
</dbReference>
<gene>
    <name evidence="8" type="ORF">H8R94_00475</name>
</gene>
<keyword evidence="3 8" id="KW-0378">Hydrolase</keyword>
<keyword evidence="9" id="KW-1185">Reference proteome</keyword>
<feature type="domain" description="Alpha-L-rhamnosidase concanavalin-like" evidence="4">
    <location>
        <begin position="309"/>
        <end position="433"/>
    </location>
</feature>
<evidence type="ECO:0000259" key="6">
    <source>
        <dbReference type="Pfam" id="PF17389"/>
    </source>
</evidence>
<dbReference type="InterPro" id="IPR013783">
    <property type="entry name" value="Ig-like_fold"/>
</dbReference>
<proteinExistence type="predicted"/>
<organism evidence="8 9">
    <name type="scientific">Roseburia lenta</name>
    <dbReference type="NCBI Taxonomy" id="2763061"/>
    <lineage>
        <taxon>Bacteria</taxon>
        <taxon>Bacillati</taxon>
        <taxon>Bacillota</taxon>
        <taxon>Clostridia</taxon>
        <taxon>Lachnospirales</taxon>
        <taxon>Lachnospiraceae</taxon>
        <taxon>Roseburia</taxon>
    </lineage>
</organism>
<dbReference type="PIRSF" id="PIRSF010631">
    <property type="entry name" value="A-rhamnsds"/>
    <property type="match status" value="1"/>
</dbReference>
<dbReference type="InterPro" id="IPR012341">
    <property type="entry name" value="6hp_glycosidase-like_sf"/>
</dbReference>
<accession>A0ABR7GE97</accession>
<dbReference type="InterPro" id="IPR008928">
    <property type="entry name" value="6-hairpin_glycosidase_sf"/>
</dbReference>
<dbReference type="RefSeq" id="WP_186853581.1">
    <property type="nucleotide sequence ID" value="NZ_JACOPG010000001.1"/>
</dbReference>
<dbReference type="Gene3D" id="2.60.420.10">
    <property type="entry name" value="Maltose phosphorylase, domain 3"/>
    <property type="match status" value="1"/>
</dbReference>
<dbReference type="PANTHER" id="PTHR33307:SF6">
    <property type="entry name" value="ALPHA-RHAMNOSIDASE (EUROFUNG)-RELATED"/>
    <property type="match status" value="1"/>
</dbReference>
<dbReference type="InterPro" id="IPR008902">
    <property type="entry name" value="Rhamnosid_concanavalin"/>
</dbReference>
<dbReference type="Pfam" id="PF17389">
    <property type="entry name" value="Bac_rhamnosid6H"/>
    <property type="match status" value="1"/>
</dbReference>
<dbReference type="Gene3D" id="2.60.40.10">
    <property type="entry name" value="Immunoglobulins"/>
    <property type="match status" value="1"/>
</dbReference>
<dbReference type="SUPFAM" id="SSF48208">
    <property type="entry name" value="Six-hairpin glycosidases"/>
    <property type="match status" value="1"/>
</dbReference>
<comment type="caution">
    <text evidence="8">The sequence shown here is derived from an EMBL/GenBank/DDBJ whole genome shotgun (WGS) entry which is preliminary data.</text>
</comment>
<evidence type="ECO:0000256" key="2">
    <source>
        <dbReference type="ARBA" id="ARBA00012652"/>
    </source>
</evidence>
<evidence type="ECO:0000259" key="5">
    <source>
        <dbReference type="Pfam" id="PF08531"/>
    </source>
</evidence>
<dbReference type="InterPro" id="IPR016007">
    <property type="entry name" value="Alpha_rhamnosid"/>
</dbReference>
<evidence type="ECO:0000313" key="9">
    <source>
        <dbReference type="Proteomes" id="UP000643810"/>
    </source>
</evidence>
<dbReference type="Proteomes" id="UP000643810">
    <property type="component" value="Unassembled WGS sequence"/>
</dbReference>
<comment type="catalytic activity">
    <reaction evidence="1">
        <text>Hydrolysis of terminal non-reducing alpha-L-rhamnose residues in alpha-L-rhamnosides.</text>
        <dbReference type="EC" id="3.2.1.40"/>
    </reaction>
</comment>
<evidence type="ECO:0000259" key="7">
    <source>
        <dbReference type="Pfam" id="PF17390"/>
    </source>
</evidence>
<dbReference type="PANTHER" id="PTHR33307">
    <property type="entry name" value="ALPHA-RHAMNOSIDASE (EUROFUNG)"/>
    <property type="match status" value="1"/>
</dbReference>
<evidence type="ECO:0000259" key="4">
    <source>
        <dbReference type="Pfam" id="PF05592"/>
    </source>
</evidence>
<dbReference type="InterPro" id="IPR035396">
    <property type="entry name" value="Bac_rhamnosid6H"/>
</dbReference>
<dbReference type="EMBL" id="JACOPG010000001">
    <property type="protein sequence ID" value="MBC5685096.1"/>
    <property type="molecule type" value="Genomic_DNA"/>
</dbReference>
<evidence type="ECO:0000313" key="8">
    <source>
        <dbReference type="EMBL" id="MBC5685096.1"/>
    </source>
</evidence>
<dbReference type="Gene3D" id="2.60.120.260">
    <property type="entry name" value="Galactose-binding domain-like"/>
    <property type="match status" value="2"/>
</dbReference>
<dbReference type="InterPro" id="IPR013737">
    <property type="entry name" value="Bac_rhamnosid_N"/>
</dbReference>
<dbReference type="Pfam" id="PF25788">
    <property type="entry name" value="Ig_Rha78A_N"/>
    <property type="match status" value="1"/>
</dbReference>
<evidence type="ECO:0000256" key="3">
    <source>
        <dbReference type="ARBA" id="ARBA00022801"/>
    </source>
</evidence>
<feature type="domain" description="Bacterial alpha-L-rhamnosidase N-terminal" evidence="5">
    <location>
        <begin position="136"/>
        <end position="271"/>
    </location>
</feature>
<dbReference type="Pfam" id="PF17390">
    <property type="entry name" value="Bac_rhamnosid_C"/>
    <property type="match status" value="1"/>
</dbReference>
<protein>
    <recommendedName>
        <fullName evidence="2">alpha-L-rhamnosidase</fullName>
        <ecNumber evidence="2">3.2.1.40</ecNumber>
    </recommendedName>
</protein>
<sequence length="863" mass="97029">MRAVRLRTSYLKNPMGMDITKPRFYWNCEGGEKQTAYEIMAECNGKEIFHTGKVVSDAMTHIPYAGETLQSRDIVTWKVRLWDEKDQPGAWNSASFEMGLLEESDWLAKWISGDYKPKKKERYPVDCFKKDFQTKKEIKKARLYASARGLYDVCINGSRLTDFILAPGMTDYRKRIQYQTYDVTGLLQDKNTLELRLADGWYRGSSAAYGVTEVYGNQTSLIAQLEVIYTDGSKDVIATDGSFAWSNDGPIRFADLKDGEIYDAEKKPSYQGKAVEIMDSAKNKPHLQASNNVAVQEKETFQPKLLIAKDGTKVLDFEQNMAGYIAFSIHGEKGQKLVLKCGEVLDEEGRVDLSGIQETRPAKGWSQMDLIKKLMGAPIKGATEVTPKQEINFVCSGSEDSYKTSFAVFGFRYAEVETDIAIKPENFTAIAVYSDMETVGEFNCSNPMINQLYQNTLWSMKGNFLDLPTDCPTRERLGWTGDAQIFFYTGAYMMDTAAFFKKWLLDMQDAQYKNGTIPAVLPYQGVDMMYKATGVSVGWADAVYLIPYRYYKRYGDLSVLEDCWDMIEKYAAYLWKHLGMTDKKAAKENPYNAYTYEKGVHLGEWLEPEKFRDKEYGAQAKHPEECTAYFYLSMTTIGEIAGLLGKKEIEAKCQEYAKGAKKAYHSLIVESGKLRTNRQAKLVRPLALGLLDGAEKEDAEKELVEAVKGYAYCVGTGFLSTPFILPVLADAGEVETAYKMLENTKKPGWLGEVADGATTIWENWEGDVSHNHYSPGAVCEWLFSGVCGIQVEGENHFVIAPLPGGSLTDASASYQSIYGKVSVAWKKEEKNISYEIEIPANTSALVRFPDGRKQTLGAGKYHL</sequence>
<name>A0ABR7GE97_9FIRM</name>